<dbReference type="AlphaFoldDB" id="U2CI21"/>
<comment type="caution">
    <text evidence="1">The sequence shown here is derived from an EMBL/GenBank/DDBJ whole genome shotgun (WGS) entry which is preliminary data.</text>
</comment>
<protein>
    <submittedName>
        <fullName evidence="1">Uncharacterized protein</fullName>
    </submittedName>
</protein>
<gene>
    <name evidence="1" type="ORF">HMPREF1981_02489</name>
</gene>
<dbReference type="HOGENOM" id="CLU_2950724_0_0_10"/>
<evidence type="ECO:0000313" key="2">
    <source>
        <dbReference type="Proteomes" id="UP000016496"/>
    </source>
</evidence>
<evidence type="ECO:0000313" key="1">
    <source>
        <dbReference type="EMBL" id="ERI84180.1"/>
    </source>
</evidence>
<dbReference type="EMBL" id="AWSV01000131">
    <property type="protein sequence ID" value="ERI84180.1"/>
    <property type="molecule type" value="Genomic_DNA"/>
</dbReference>
<organism evidence="1 2">
    <name type="scientific">Bacteroides pyogenes F0041</name>
    <dbReference type="NCBI Taxonomy" id="1321819"/>
    <lineage>
        <taxon>Bacteria</taxon>
        <taxon>Pseudomonadati</taxon>
        <taxon>Bacteroidota</taxon>
        <taxon>Bacteroidia</taxon>
        <taxon>Bacteroidales</taxon>
        <taxon>Bacteroidaceae</taxon>
        <taxon>Bacteroides</taxon>
    </lineage>
</organism>
<reference evidence="1 2" key="1">
    <citation type="submission" date="2013-08" db="EMBL/GenBank/DDBJ databases">
        <authorList>
            <person name="Weinstock G."/>
            <person name="Sodergren E."/>
            <person name="Wylie T."/>
            <person name="Fulton L."/>
            <person name="Fulton R."/>
            <person name="Fronick C."/>
            <person name="O'Laughlin M."/>
            <person name="Godfrey J."/>
            <person name="Miner T."/>
            <person name="Herter B."/>
            <person name="Appelbaum E."/>
            <person name="Cordes M."/>
            <person name="Lek S."/>
            <person name="Wollam A."/>
            <person name="Pepin K.H."/>
            <person name="Palsikar V.B."/>
            <person name="Mitreva M."/>
            <person name="Wilson R.K."/>
        </authorList>
    </citation>
    <scope>NUCLEOTIDE SEQUENCE [LARGE SCALE GENOMIC DNA]</scope>
    <source>
        <strain evidence="1 2">F0041</strain>
    </source>
</reference>
<name>U2CI21_9BACE</name>
<accession>U2CI21</accession>
<dbReference type="Proteomes" id="UP000016496">
    <property type="component" value="Unassembled WGS sequence"/>
</dbReference>
<proteinExistence type="predicted"/>
<sequence>MIRRANGNKQADESPEREYLYIPSVAGQMGTNKPVKVLKGKACTPKAPKQTANVINLSY</sequence>